<organism evidence="1 2">
    <name type="scientific">Pseudocercospora fijiensis (strain CIRAD86)</name>
    <name type="common">Black leaf streak disease fungus</name>
    <name type="synonym">Mycosphaerella fijiensis</name>
    <dbReference type="NCBI Taxonomy" id="383855"/>
    <lineage>
        <taxon>Eukaryota</taxon>
        <taxon>Fungi</taxon>
        <taxon>Dikarya</taxon>
        <taxon>Ascomycota</taxon>
        <taxon>Pezizomycotina</taxon>
        <taxon>Dothideomycetes</taxon>
        <taxon>Dothideomycetidae</taxon>
        <taxon>Mycosphaerellales</taxon>
        <taxon>Mycosphaerellaceae</taxon>
        <taxon>Pseudocercospora</taxon>
    </lineage>
</organism>
<sequence length="694" mass="76644">MPCGSFRIVLRRQSPQYEASKRRIGASSFSSAPFMSFHQPISRLPVLASSNVLNNTGPTTERMNEKAGLRGTPRPLLPFAVIVTPLRGTDVSQGAHRGLELRARVSDVLMDHPGYTSRLPPNDLSSGTYSPIARIGNDFSCLCSLTTTAVGLSCIRNVQLWSRIASLSFPYDAPVPHASSLEMELYQQQHPLPLLAHCLPACAIQGTQAHTAVRVPLKAVMSVISVQIMVSYRIIMIASKNSGLPFSSSLVIWRNMVNKTHCFCESSMPLTSATCFVPAAYAAEMMLDSSYVPRDSRARIRFRAKLLREGRTWKPFLAQIPRPSSINSHYYEFSNDSASVEATLNASLPLPSCGIIVGILADGFSCEKLECSKQSWHICRVGGRNWRWYWNWNWRWHWHWLLIFCESMPTGAGIGGPSLPPFHYVLASSLSPCPIPGKVSRNTTLDRVASVRAGLLLREPLLLRELAWFSCFCESWPGSAASARAGLVQLLLRELAWFSCFCESRCFCESWPSSAASARAGLVQLLLRELAWFSCFCESWPGSAASARAGLVQLLLRELAWFSCFCESWPGSAASARAGVCWRVVVPGSAASARASAGIGGEMALELAMEIALELGFDKLAEQAFPSCPFEHIELAVDALAEKGLCRENRIQELVEKREFEEATRMPTASFRAFTTRLSRLSQQHITNAARYVD</sequence>
<dbReference type="EMBL" id="KB446564">
    <property type="protein sequence ID" value="EME77860.1"/>
    <property type="molecule type" value="Genomic_DNA"/>
</dbReference>
<dbReference type="AlphaFoldDB" id="M2YJE9"/>
<evidence type="ECO:0000313" key="2">
    <source>
        <dbReference type="Proteomes" id="UP000016932"/>
    </source>
</evidence>
<dbReference type="Proteomes" id="UP000016932">
    <property type="component" value="Unassembled WGS sequence"/>
</dbReference>
<name>M2YJE9_PSEFD</name>
<dbReference type="KEGG" id="pfj:MYCFIDRAFT_179335"/>
<dbReference type="HOGENOM" id="CLU_396952_0_0_1"/>
<accession>M2YJE9</accession>
<protein>
    <submittedName>
        <fullName evidence="1">Uncharacterized protein</fullName>
    </submittedName>
</protein>
<keyword evidence="2" id="KW-1185">Reference proteome</keyword>
<dbReference type="RefSeq" id="XP_007931616.1">
    <property type="nucleotide sequence ID" value="XM_007933425.1"/>
</dbReference>
<reference evidence="1 2" key="1">
    <citation type="journal article" date="2012" name="PLoS Pathog.">
        <title>Diverse lifestyles and strategies of plant pathogenesis encoded in the genomes of eighteen Dothideomycetes fungi.</title>
        <authorList>
            <person name="Ohm R.A."/>
            <person name="Feau N."/>
            <person name="Henrissat B."/>
            <person name="Schoch C.L."/>
            <person name="Horwitz B.A."/>
            <person name="Barry K.W."/>
            <person name="Condon B.J."/>
            <person name="Copeland A.C."/>
            <person name="Dhillon B."/>
            <person name="Glaser F."/>
            <person name="Hesse C.N."/>
            <person name="Kosti I."/>
            <person name="LaButti K."/>
            <person name="Lindquist E.A."/>
            <person name="Lucas S."/>
            <person name="Salamov A.A."/>
            <person name="Bradshaw R.E."/>
            <person name="Ciuffetti L."/>
            <person name="Hamelin R.C."/>
            <person name="Kema G.H.J."/>
            <person name="Lawrence C."/>
            <person name="Scott J.A."/>
            <person name="Spatafora J.W."/>
            <person name="Turgeon B.G."/>
            <person name="de Wit P.J.G.M."/>
            <person name="Zhong S."/>
            <person name="Goodwin S.B."/>
            <person name="Grigoriev I.V."/>
        </authorList>
    </citation>
    <scope>NUCLEOTIDE SEQUENCE [LARGE SCALE GENOMIC DNA]</scope>
    <source>
        <strain evidence="1 2">CIRAD86</strain>
    </source>
</reference>
<evidence type="ECO:0000313" key="1">
    <source>
        <dbReference type="EMBL" id="EME77860.1"/>
    </source>
</evidence>
<proteinExistence type="predicted"/>
<dbReference type="VEuPathDB" id="FungiDB:MYCFIDRAFT_179335"/>
<gene>
    <name evidence="1" type="ORF">MYCFIDRAFT_179335</name>
</gene>
<dbReference type="GeneID" id="19334104"/>